<keyword evidence="4" id="KW-1185">Reference proteome</keyword>
<dbReference type="Pfam" id="PF06741">
    <property type="entry name" value="LsmAD"/>
    <property type="match status" value="1"/>
</dbReference>
<evidence type="ECO:0000256" key="1">
    <source>
        <dbReference type="SAM" id="MobiDB-lite"/>
    </source>
</evidence>
<feature type="compositionally biased region" description="Pro residues" evidence="1">
    <location>
        <begin position="818"/>
        <end position="841"/>
    </location>
</feature>
<feature type="compositionally biased region" description="Polar residues" evidence="1">
    <location>
        <begin position="346"/>
        <end position="360"/>
    </location>
</feature>
<name>A0A286U8Y2_9AGAM</name>
<dbReference type="AlphaFoldDB" id="A0A286U8Y2"/>
<feature type="compositionally biased region" description="Pro residues" evidence="1">
    <location>
        <begin position="765"/>
        <end position="796"/>
    </location>
</feature>
<dbReference type="PANTHER" id="PTHR12854:SF7">
    <property type="entry name" value="ATAXIN-2 HOMOLOG"/>
    <property type="match status" value="1"/>
</dbReference>
<dbReference type="EMBL" id="NBII01000008">
    <property type="protein sequence ID" value="PAV16042.1"/>
    <property type="molecule type" value="Genomic_DNA"/>
</dbReference>
<feature type="compositionally biased region" description="Polar residues" evidence="1">
    <location>
        <begin position="538"/>
        <end position="570"/>
    </location>
</feature>
<dbReference type="GO" id="GO:0034063">
    <property type="term" value="P:stress granule assembly"/>
    <property type="evidence" value="ECO:0007669"/>
    <property type="project" value="TreeGrafter"/>
</dbReference>
<organism evidence="3 4">
    <name type="scientific">Pyrrhoderma noxium</name>
    <dbReference type="NCBI Taxonomy" id="2282107"/>
    <lineage>
        <taxon>Eukaryota</taxon>
        <taxon>Fungi</taxon>
        <taxon>Dikarya</taxon>
        <taxon>Basidiomycota</taxon>
        <taxon>Agaricomycotina</taxon>
        <taxon>Agaricomycetes</taxon>
        <taxon>Hymenochaetales</taxon>
        <taxon>Hymenochaetaceae</taxon>
        <taxon>Pyrrhoderma</taxon>
    </lineage>
</organism>
<dbReference type="SMART" id="SM01272">
    <property type="entry name" value="LsmAD"/>
    <property type="match status" value="1"/>
</dbReference>
<feature type="region of interest" description="Disordered" evidence="1">
    <location>
        <begin position="418"/>
        <end position="612"/>
    </location>
</feature>
<feature type="compositionally biased region" description="Pro residues" evidence="1">
    <location>
        <begin position="675"/>
        <end position="684"/>
    </location>
</feature>
<feature type="region of interest" description="Disordered" evidence="1">
    <location>
        <begin position="765"/>
        <end position="848"/>
    </location>
</feature>
<dbReference type="GO" id="GO:0010494">
    <property type="term" value="C:cytoplasmic stress granule"/>
    <property type="evidence" value="ECO:0007669"/>
    <property type="project" value="TreeGrafter"/>
</dbReference>
<feature type="compositionally biased region" description="Polar residues" evidence="1">
    <location>
        <begin position="61"/>
        <end position="72"/>
    </location>
</feature>
<dbReference type="FunCoup" id="A0A286U8Y2">
    <property type="interactions" value="65"/>
</dbReference>
<feature type="compositionally biased region" description="Polar residues" evidence="1">
    <location>
        <begin position="315"/>
        <end position="326"/>
    </location>
</feature>
<accession>A0A286U8Y2</accession>
<feature type="compositionally biased region" description="Low complexity" evidence="1">
    <location>
        <begin position="455"/>
        <end position="481"/>
    </location>
</feature>
<dbReference type="GO" id="GO:0003729">
    <property type="term" value="F:mRNA binding"/>
    <property type="evidence" value="ECO:0007669"/>
    <property type="project" value="TreeGrafter"/>
</dbReference>
<reference evidence="3 4" key="1">
    <citation type="journal article" date="2017" name="Mol. Ecol.">
        <title>Comparative and population genomic landscape of Phellinus noxius: A hypervariable fungus causing root rot in trees.</title>
        <authorList>
            <person name="Chung C.L."/>
            <person name="Lee T.J."/>
            <person name="Akiba M."/>
            <person name="Lee H.H."/>
            <person name="Kuo T.H."/>
            <person name="Liu D."/>
            <person name="Ke H.M."/>
            <person name="Yokoi T."/>
            <person name="Roa M.B."/>
            <person name="Lu M.J."/>
            <person name="Chang Y.Y."/>
            <person name="Ann P.J."/>
            <person name="Tsai J.N."/>
            <person name="Chen C.Y."/>
            <person name="Tzean S.S."/>
            <person name="Ota Y."/>
            <person name="Hattori T."/>
            <person name="Sahashi N."/>
            <person name="Liou R.F."/>
            <person name="Kikuchi T."/>
            <person name="Tsai I.J."/>
        </authorList>
    </citation>
    <scope>NUCLEOTIDE SEQUENCE [LARGE SCALE GENOMIC DNA]</scope>
    <source>
        <strain evidence="3 4">FFPRI411160</strain>
    </source>
</reference>
<feature type="compositionally biased region" description="Polar residues" evidence="1">
    <location>
        <begin position="580"/>
        <end position="592"/>
    </location>
</feature>
<evidence type="ECO:0000313" key="4">
    <source>
        <dbReference type="Proteomes" id="UP000217199"/>
    </source>
</evidence>
<protein>
    <submittedName>
        <fullName evidence="3">Pab1 binding protein</fullName>
    </submittedName>
</protein>
<feature type="region of interest" description="Disordered" evidence="1">
    <location>
        <begin position="1"/>
        <end position="74"/>
    </location>
</feature>
<feature type="region of interest" description="Disordered" evidence="1">
    <location>
        <begin position="668"/>
        <end position="687"/>
    </location>
</feature>
<feature type="domain" description="LsmAD" evidence="2">
    <location>
        <begin position="233"/>
        <end position="304"/>
    </location>
</feature>
<evidence type="ECO:0000259" key="2">
    <source>
        <dbReference type="SMART" id="SM01272"/>
    </source>
</evidence>
<dbReference type="InterPro" id="IPR009604">
    <property type="entry name" value="LsmAD_domain"/>
</dbReference>
<dbReference type="InterPro" id="IPR045117">
    <property type="entry name" value="ATXN2-like"/>
</dbReference>
<feature type="compositionally biased region" description="Basic and acidic residues" evidence="1">
    <location>
        <begin position="420"/>
        <end position="434"/>
    </location>
</feature>
<dbReference type="Proteomes" id="UP000217199">
    <property type="component" value="Unassembled WGS sequence"/>
</dbReference>
<gene>
    <name evidence="3" type="ORF">PNOK_0766200</name>
</gene>
<dbReference type="PANTHER" id="PTHR12854">
    <property type="entry name" value="ATAXIN 2-RELATED"/>
    <property type="match status" value="1"/>
</dbReference>
<dbReference type="InParanoid" id="A0A286U8Y2"/>
<dbReference type="STRING" id="2282107.A0A286U8Y2"/>
<sequence length="848" mass="89589">MASVRASKVTPLKKGPEANQGNQAPARRTPAWRASPSPGPAYNANTAGNRSSANGFPPLGAQSNGKPSQNAWGSAEDKQQLLAGLAGSINQVITVSLRSNTRYEGTLTYVSPSASDDASLTLKNAKDLSLPNAPVKESMKIAASNVLSFSPGTAGSGTMSKVNDSFRTDTEISRAAAAKRERELQAWQPDAAEPPVLPVTGGFDHQGGDDVTFGPGASSSGQWDQFAANERLFGVRTHFDEDEYTTRLDRSAKDFKERERRAEQIAAEITGSVTNNPHVAEERGILVDDSGVNEEDKYGAVVRGANAYVPPGARRQTSSTNVNKANNIPVPKVSLNAPDGSEKPVSRTSPSPASGGTTKQPADALPAFRDFVTTEKQRLTQKKQALVKNDMEKRVADLVKFSQSFKLNKPIPEDLVPILAKDEDKQRQIREKSNLDAQSTKARAIGVSVSALSQSKGSTGTSTKPAEPARKPSAPSASALKPTERVPPSKSATSVPQAATASASAKSNGPNGKIEPSKTMPRISMVIQQIPPFRGAKKQSSGDGKASNAIQQPLSPTSQQRLNVNATSFRPNPKAAAFTPTGSSSPQNQTVSPKPKQEVAASTPPTPNPFFGTLNIKKGPVTVKEDFNPFKHGKVLDAKSIGPNWPYTGKRYMHMFPAPAVVAPQAQASPHMVPHGPPPPPPPSYDEDAAAQAQAAAAAARGGYAVYAYAPYYPGQPPQPMMAGMAGVPPGAFIPHYMQPMPYPPNMPPPNAMYAPPPMGQMPPPGHYMPPPPPPGAYPPPPQSGGPRPSMPPTPIPAHAHPYYQQSPQLQHAMPYPMMMPPPGPNAPPHPYETGPPPPVPMGGVGHA</sequence>
<feature type="compositionally biased region" description="Polar residues" evidence="1">
    <location>
        <begin position="43"/>
        <end position="54"/>
    </location>
</feature>
<feature type="compositionally biased region" description="Polar residues" evidence="1">
    <location>
        <begin position="490"/>
        <end position="510"/>
    </location>
</feature>
<evidence type="ECO:0000313" key="3">
    <source>
        <dbReference type="EMBL" id="PAV16042.1"/>
    </source>
</evidence>
<comment type="caution">
    <text evidence="3">The sequence shown here is derived from an EMBL/GenBank/DDBJ whole genome shotgun (WGS) entry which is preliminary data.</text>
</comment>
<feature type="region of interest" description="Disordered" evidence="1">
    <location>
        <begin position="309"/>
        <end position="366"/>
    </location>
</feature>
<dbReference type="OrthoDB" id="2275718at2759"/>
<proteinExistence type="predicted"/>